<dbReference type="RefSeq" id="WP_073402540.1">
    <property type="nucleotide sequence ID" value="NZ_FQTV01000012.1"/>
</dbReference>
<dbReference type="SUPFAM" id="SSF50630">
    <property type="entry name" value="Acid proteases"/>
    <property type="match status" value="1"/>
</dbReference>
<dbReference type="InterPro" id="IPR001969">
    <property type="entry name" value="Aspartic_peptidase_AS"/>
</dbReference>
<dbReference type="GO" id="GO:0006508">
    <property type="term" value="P:proteolysis"/>
    <property type="evidence" value="ECO:0007669"/>
    <property type="project" value="InterPro"/>
</dbReference>
<evidence type="ECO:0000313" key="2">
    <source>
        <dbReference type="Proteomes" id="UP000184509"/>
    </source>
</evidence>
<proteinExistence type="predicted"/>
<accession>A0A1M5DLB0</accession>
<reference evidence="1 2" key="1">
    <citation type="submission" date="2016-11" db="EMBL/GenBank/DDBJ databases">
        <authorList>
            <person name="Jaros S."/>
            <person name="Januszkiewicz K."/>
            <person name="Wedrychowicz H."/>
        </authorList>
    </citation>
    <scope>NUCLEOTIDE SEQUENCE [LARGE SCALE GENOMIC DNA]</scope>
    <source>
        <strain evidence="1 2">DSM 26991</strain>
    </source>
</reference>
<dbReference type="Gene3D" id="2.40.70.10">
    <property type="entry name" value="Acid Proteases"/>
    <property type="match status" value="1"/>
</dbReference>
<evidence type="ECO:0008006" key="3">
    <source>
        <dbReference type="Google" id="ProtNLM"/>
    </source>
</evidence>
<keyword evidence="2" id="KW-1185">Reference proteome</keyword>
<sequence>MKKNLSFFLLIVFGLLILIYSKGCSNTATIPLKRNAKLEDSIRTYNYDTIKFARSSSKNSIPIVKLYLGFYGKKYFIIDTGATVSIIDSGWINDHEDLIEYIRKTDFMRLQSFSEKTSSNISYIMGLPINGVLHEFVMLDIQSLRENCRLSGYDIIGILGSDFLSKNKYIIDYNKRCLYRSTTSVKN</sequence>
<dbReference type="Proteomes" id="UP000184509">
    <property type="component" value="Unassembled WGS sequence"/>
</dbReference>
<protein>
    <recommendedName>
        <fullName evidence="3">Aspartyl protease</fullName>
    </recommendedName>
</protein>
<dbReference type="PROSITE" id="PS00141">
    <property type="entry name" value="ASP_PROTEASE"/>
    <property type="match status" value="1"/>
</dbReference>
<dbReference type="InterPro" id="IPR021109">
    <property type="entry name" value="Peptidase_aspartic_dom_sf"/>
</dbReference>
<dbReference type="AlphaFoldDB" id="A0A1M5DLB0"/>
<gene>
    <name evidence="1" type="ORF">SAMN05444405_1123</name>
</gene>
<name>A0A1M5DLB0_9BACE</name>
<dbReference type="EMBL" id="FQTV01000012">
    <property type="protein sequence ID" value="SHF67808.1"/>
    <property type="molecule type" value="Genomic_DNA"/>
</dbReference>
<dbReference type="GO" id="GO:0004190">
    <property type="term" value="F:aspartic-type endopeptidase activity"/>
    <property type="evidence" value="ECO:0007669"/>
    <property type="project" value="InterPro"/>
</dbReference>
<organism evidence="1 2">
    <name type="scientific">Bacteroides luti</name>
    <dbReference type="NCBI Taxonomy" id="1297750"/>
    <lineage>
        <taxon>Bacteria</taxon>
        <taxon>Pseudomonadati</taxon>
        <taxon>Bacteroidota</taxon>
        <taxon>Bacteroidia</taxon>
        <taxon>Bacteroidales</taxon>
        <taxon>Bacteroidaceae</taxon>
        <taxon>Bacteroides</taxon>
    </lineage>
</organism>
<evidence type="ECO:0000313" key="1">
    <source>
        <dbReference type="EMBL" id="SHF67808.1"/>
    </source>
</evidence>
<dbReference type="OrthoDB" id="1038841at2"/>